<gene>
    <name evidence="1" type="ORF">ACEZ3G_08955</name>
</gene>
<protein>
    <submittedName>
        <fullName evidence="1">Uncharacterized protein</fullName>
    </submittedName>
</protein>
<sequence length="149" mass="18031">MKKEIFMVIGVLLFAHSLFLHAQGRPIDSYGNINYEKLESVVEEKTQRLDEVVHLNKGKQKKKAYQIYKDYEIKKQKKLANTKFKQRNRYKERPHRKQSSYTEYDEQKENLLLEKLDKQASEKIKEILTQKQKKRLFMHEEKEKMAILQ</sequence>
<evidence type="ECO:0000313" key="2">
    <source>
        <dbReference type="Proteomes" id="UP001595191"/>
    </source>
</evidence>
<comment type="caution">
    <text evidence="1">The sequence shown here is derived from an EMBL/GenBank/DDBJ whole genome shotgun (WGS) entry which is preliminary data.</text>
</comment>
<accession>A0ACC7LNP6</accession>
<reference evidence="1" key="1">
    <citation type="submission" date="2024-09" db="EMBL/GenBank/DDBJ databases">
        <authorList>
            <person name="Liu J."/>
        </authorList>
    </citation>
    <scope>NUCLEOTIDE SEQUENCE</scope>
    <source>
        <strain evidence="1">NBU2967</strain>
    </source>
</reference>
<keyword evidence="2" id="KW-1185">Reference proteome</keyword>
<dbReference type="Proteomes" id="UP001595191">
    <property type="component" value="Unassembled WGS sequence"/>
</dbReference>
<dbReference type="EMBL" id="JBHFPV010000001">
    <property type="protein sequence ID" value="MFH6603602.1"/>
    <property type="molecule type" value="Genomic_DNA"/>
</dbReference>
<evidence type="ECO:0000313" key="1">
    <source>
        <dbReference type="EMBL" id="MFH6603602.1"/>
    </source>
</evidence>
<organism evidence="1 2">
    <name type="scientific">Meishania litoralis</name>
    <dbReference type="NCBI Taxonomy" id="3434685"/>
    <lineage>
        <taxon>Bacteria</taxon>
        <taxon>Pseudomonadati</taxon>
        <taxon>Bacteroidota</taxon>
        <taxon>Flavobacteriia</taxon>
        <taxon>Flavobacteriales</taxon>
        <taxon>Flavobacteriaceae</taxon>
        <taxon>Meishania</taxon>
    </lineage>
</organism>
<proteinExistence type="predicted"/>
<name>A0ACC7LNP6_9FLAO</name>